<feature type="domain" description="Large ribosomal subunit protein uL10-like insertion" evidence="8">
    <location>
        <begin position="125"/>
        <end position="208"/>
    </location>
</feature>
<protein>
    <recommendedName>
        <fullName evidence="4 7">Ribosome assembly factor mrt4</fullName>
    </recommendedName>
</protein>
<dbReference type="PANTHER" id="PTHR45841">
    <property type="entry name" value="MRNA TURNOVER PROTEIN 4 MRTO4"/>
    <property type="match status" value="1"/>
</dbReference>
<comment type="function">
    <text evidence="1 7">Component of the ribosome assembly machinery. Nuclear paralog of the ribosomal protein P0, it binds pre-60S subunits at an early stage of assembly in the nucleolus, and is replaced by P0 in cytoplasmic pre-60S subunits and mature 80S ribosomes.</text>
</comment>
<dbReference type="FunFam" id="3.30.70.1730:FF:000005">
    <property type="entry name" value="Ribosome assembly factor mrt4"/>
    <property type="match status" value="1"/>
</dbReference>
<proteinExistence type="inferred from homology"/>
<dbReference type="STRING" id="13370.A0A448YNJ9"/>
<keyword evidence="6 7" id="KW-0539">Nucleus</keyword>
<dbReference type="SUPFAM" id="SSF160369">
    <property type="entry name" value="Ribosomal protein L10-like"/>
    <property type="match status" value="1"/>
</dbReference>
<dbReference type="AlphaFoldDB" id="A0A448YNJ9"/>
<sequence>MPRSKRSKLVTLAQTDKKGKENKVKLFDEVRKSLDTYRYAWALRMNDVRTPVLQDIRRDWSGSKLIMGKKKVLHKALGETAEEEYKDNLHELIGFDEGLVGYLFTDESPETVQAYFRAYSKKDYARAKTRSPITLVVPEGILYSRAGQIPIEDDVPMQHTMEPTLRNKLKMPTKIVKGKITLTEPYKVVNEGDILDIRQALIMKTFGIAAAEFRVKILAYHDGENGSVITVDGTRASKKETPEDGQTK</sequence>
<evidence type="ECO:0000256" key="1">
    <source>
        <dbReference type="ARBA" id="ARBA00004046"/>
    </source>
</evidence>
<dbReference type="InterPro" id="IPR043164">
    <property type="entry name" value="Ribosomal_uL10-like_insert_sf"/>
</dbReference>
<dbReference type="InterPro" id="IPR033867">
    <property type="entry name" value="Mrt4"/>
</dbReference>
<dbReference type="Gene3D" id="3.90.105.20">
    <property type="match status" value="1"/>
</dbReference>
<keyword evidence="7" id="KW-0690">Ribosome biogenesis</keyword>
<dbReference type="OrthoDB" id="10262308at2759"/>
<evidence type="ECO:0000313" key="9">
    <source>
        <dbReference type="EMBL" id="VEU22512.1"/>
    </source>
</evidence>
<dbReference type="GO" id="GO:0000027">
    <property type="term" value="P:ribosomal large subunit assembly"/>
    <property type="evidence" value="ECO:0007669"/>
    <property type="project" value="InterPro"/>
</dbReference>
<dbReference type="InParanoid" id="A0A448YNJ9"/>
<dbReference type="GO" id="GO:0003723">
    <property type="term" value="F:RNA binding"/>
    <property type="evidence" value="ECO:0007669"/>
    <property type="project" value="TreeGrafter"/>
</dbReference>
<evidence type="ECO:0000256" key="3">
    <source>
        <dbReference type="ARBA" id="ARBA00011117"/>
    </source>
</evidence>
<comment type="similarity">
    <text evidence="2 7">Belongs to the universal ribosomal protein uL10 family.</text>
</comment>
<evidence type="ECO:0000313" key="10">
    <source>
        <dbReference type="Proteomes" id="UP000290900"/>
    </source>
</evidence>
<reference evidence="9 10" key="1">
    <citation type="submission" date="2018-12" db="EMBL/GenBank/DDBJ databases">
        <authorList>
            <person name="Tiukova I."/>
            <person name="Dainat J."/>
        </authorList>
    </citation>
    <scope>NUCLEOTIDE SEQUENCE [LARGE SCALE GENOMIC DNA]</scope>
</reference>
<dbReference type="CDD" id="cd05796">
    <property type="entry name" value="Ribosomal_P0_like"/>
    <property type="match status" value="1"/>
</dbReference>
<name>A0A448YNJ9_BRENA</name>
<evidence type="ECO:0000256" key="5">
    <source>
        <dbReference type="ARBA" id="ARBA00022490"/>
    </source>
</evidence>
<evidence type="ECO:0000256" key="2">
    <source>
        <dbReference type="ARBA" id="ARBA00008889"/>
    </source>
</evidence>
<accession>A0A448YNJ9</accession>
<dbReference type="FunCoup" id="A0A448YNJ9">
    <property type="interactions" value="1134"/>
</dbReference>
<evidence type="ECO:0000259" key="8">
    <source>
        <dbReference type="Pfam" id="PF17777"/>
    </source>
</evidence>
<evidence type="ECO:0000256" key="4">
    <source>
        <dbReference type="ARBA" id="ARBA00015359"/>
    </source>
</evidence>
<dbReference type="GO" id="GO:0006364">
    <property type="term" value="P:rRNA processing"/>
    <property type="evidence" value="ECO:0007669"/>
    <property type="project" value="TreeGrafter"/>
</dbReference>
<dbReference type="GO" id="GO:0000956">
    <property type="term" value="P:nuclear-transcribed mRNA catabolic process"/>
    <property type="evidence" value="ECO:0007669"/>
    <property type="project" value="TreeGrafter"/>
</dbReference>
<organism evidence="9 10">
    <name type="scientific">Brettanomyces naardenensis</name>
    <name type="common">Yeast</name>
    <dbReference type="NCBI Taxonomy" id="13370"/>
    <lineage>
        <taxon>Eukaryota</taxon>
        <taxon>Fungi</taxon>
        <taxon>Dikarya</taxon>
        <taxon>Ascomycota</taxon>
        <taxon>Saccharomycotina</taxon>
        <taxon>Pichiomycetes</taxon>
        <taxon>Pichiales</taxon>
        <taxon>Pichiaceae</taxon>
        <taxon>Brettanomyces</taxon>
    </lineage>
</organism>
<dbReference type="EMBL" id="CAACVR010000023">
    <property type="protein sequence ID" value="VEU22512.1"/>
    <property type="molecule type" value="Genomic_DNA"/>
</dbReference>
<comment type="subunit">
    <text evidence="3 7">Associates with the pre-60S ribosomal particle.</text>
</comment>
<dbReference type="PANTHER" id="PTHR45841:SF1">
    <property type="entry name" value="MRNA TURNOVER PROTEIN 4 HOMOLOG"/>
    <property type="match status" value="1"/>
</dbReference>
<dbReference type="GO" id="GO:0005730">
    <property type="term" value="C:nucleolus"/>
    <property type="evidence" value="ECO:0007669"/>
    <property type="project" value="UniProtKB-SubCell"/>
</dbReference>
<comment type="subcellular location">
    <subcellularLocation>
        <location evidence="7">Cytoplasm</location>
    </subcellularLocation>
    <subcellularLocation>
        <location evidence="7">Nucleus</location>
        <location evidence="7">Nucleolus</location>
    </subcellularLocation>
</comment>
<dbReference type="Pfam" id="PF17777">
    <property type="entry name" value="RL10P_insert"/>
    <property type="match status" value="1"/>
</dbReference>
<dbReference type="FunFam" id="3.90.105.20:FF:000003">
    <property type="entry name" value="Ribosome assembly factor mrt4"/>
    <property type="match status" value="1"/>
</dbReference>
<evidence type="ECO:0000256" key="7">
    <source>
        <dbReference type="RuleBase" id="RU364039"/>
    </source>
</evidence>
<evidence type="ECO:0000256" key="6">
    <source>
        <dbReference type="ARBA" id="ARBA00023242"/>
    </source>
</evidence>
<dbReference type="InterPro" id="IPR051742">
    <property type="entry name" value="Ribosome_Assembly_uL10"/>
</dbReference>
<dbReference type="Proteomes" id="UP000290900">
    <property type="component" value="Unassembled WGS sequence"/>
</dbReference>
<dbReference type="InterPro" id="IPR040637">
    <property type="entry name" value="Ribosomal_uL10-like_insert"/>
</dbReference>
<gene>
    <name evidence="9" type="ORF">BRENAR_LOCUS3243</name>
</gene>
<dbReference type="GO" id="GO:0005737">
    <property type="term" value="C:cytoplasm"/>
    <property type="evidence" value="ECO:0007669"/>
    <property type="project" value="UniProtKB-SubCell"/>
</dbReference>
<dbReference type="InterPro" id="IPR043141">
    <property type="entry name" value="Ribosomal_uL10-like_sf"/>
</dbReference>
<keyword evidence="5 7" id="KW-0963">Cytoplasm</keyword>
<dbReference type="GO" id="GO:0030687">
    <property type="term" value="C:preribosome, large subunit precursor"/>
    <property type="evidence" value="ECO:0007669"/>
    <property type="project" value="TreeGrafter"/>
</dbReference>
<keyword evidence="10" id="KW-1185">Reference proteome</keyword>
<dbReference type="Pfam" id="PF00466">
    <property type="entry name" value="Ribosomal_L10"/>
    <property type="match status" value="1"/>
</dbReference>
<dbReference type="InterPro" id="IPR001790">
    <property type="entry name" value="Ribosomal_uL10"/>
</dbReference>
<dbReference type="Gene3D" id="3.30.70.1730">
    <property type="match status" value="1"/>
</dbReference>